<evidence type="ECO:0000313" key="3">
    <source>
        <dbReference type="Proteomes" id="UP000184203"/>
    </source>
</evidence>
<dbReference type="AlphaFoldDB" id="A0A1M6P5R0"/>
<evidence type="ECO:0000259" key="1">
    <source>
        <dbReference type="Pfam" id="PF00534"/>
    </source>
</evidence>
<dbReference type="SUPFAM" id="SSF53756">
    <property type="entry name" value="UDP-Glycosyltransferase/glycogen phosphorylase"/>
    <property type="match status" value="1"/>
</dbReference>
<keyword evidence="2" id="KW-0808">Transferase</keyword>
<dbReference type="GO" id="GO:0016757">
    <property type="term" value="F:glycosyltransferase activity"/>
    <property type="evidence" value="ECO:0007669"/>
    <property type="project" value="InterPro"/>
</dbReference>
<evidence type="ECO:0000313" key="2">
    <source>
        <dbReference type="EMBL" id="SHK03222.1"/>
    </source>
</evidence>
<dbReference type="PANTHER" id="PTHR45947:SF3">
    <property type="entry name" value="SULFOQUINOVOSYL TRANSFERASE SQD2"/>
    <property type="match status" value="1"/>
</dbReference>
<gene>
    <name evidence="2" type="ORF">SAMN05444342_0340</name>
</gene>
<dbReference type="Pfam" id="PF00534">
    <property type="entry name" value="Glycos_transf_1"/>
    <property type="match status" value="1"/>
</dbReference>
<dbReference type="CDD" id="cd03801">
    <property type="entry name" value="GT4_PimA-like"/>
    <property type="match status" value="1"/>
</dbReference>
<dbReference type="Gene3D" id="3.40.50.2000">
    <property type="entry name" value="Glycogen Phosphorylase B"/>
    <property type="match status" value="2"/>
</dbReference>
<reference evidence="3" key="1">
    <citation type="submission" date="2016-11" db="EMBL/GenBank/DDBJ databases">
        <authorList>
            <person name="Varghese N."/>
            <person name="Submissions S."/>
        </authorList>
    </citation>
    <scope>NUCLEOTIDE SEQUENCE [LARGE SCALE GENOMIC DNA]</scope>
    <source>
        <strain evidence="3">DX253</strain>
    </source>
</reference>
<dbReference type="InterPro" id="IPR001296">
    <property type="entry name" value="Glyco_trans_1"/>
</dbReference>
<organism evidence="2 3">
    <name type="scientific">Haladaptatus paucihalophilus DX253</name>
    <dbReference type="NCBI Taxonomy" id="797209"/>
    <lineage>
        <taxon>Archaea</taxon>
        <taxon>Methanobacteriati</taxon>
        <taxon>Methanobacteriota</taxon>
        <taxon>Stenosarchaea group</taxon>
        <taxon>Halobacteria</taxon>
        <taxon>Halobacteriales</taxon>
        <taxon>Haladaptataceae</taxon>
        <taxon>Haladaptatus</taxon>
    </lineage>
</organism>
<dbReference type="InterPro" id="IPR050194">
    <property type="entry name" value="Glycosyltransferase_grp1"/>
</dbReference>
<feature type="domain" description="Glycosyl transferase family 1" evidence="1">
    <location>
        <begin position="177"/>
        <end position="346"/>
    </location>
</feature>
<proteinExistence type="predicted"/>
<protein>
    <submittedName>
        <fullName evidence="2">Glycosyltransferase involved in cell wall bisynthesis</fullName>
    </submittedName>
</protein>
<keyword evidence="3" id="KW-1185">Reference proteome</keyword>
<dbReference type="Proteomes" id="UP000184203">
    <property type="component" value="Unassembled WGS sequence"/>
</dbReference>
<dbReference type="PANTHER" id="PTHR45947">
    <property type="entry name" value="SULFOQUINOVOSYL TRANSFERASE SQD2"/>
    <property type="match status" value="1"/>
</dbReference>
<name>A0A1M6P5R0_HALPU</name>
<accession>A0A1M6P5R0</accession>
<sequence length="375" mass="42244">MTLRVAVVTEFCPPYRTGFYEMLANKYEVKIFFCNSKESWRAYGDFDYSELSGYLFRDRYKITPTVFTHLYRFDPDVIVGAPVEGFGGQSSFLYARATNTPFVLWTGEWHLPLTTLRTVTFPLIRRIYMESDAIAVYGPHISDYLVDLGVEEDKISIAWNTVDTGQFSTFNQDRVADLRKEWGIPDDASVALFVGRLVKEKGVKYLLDAYKTARAVSEKPTYLLIVGDGDQRTELTEQVDDDHDVIFTGYINNESLPEYYALADVFVLPSVVTAEFREPWGLVINEAMSSGTAVITTGQVGASCIIDEGKNGFVVPERNEAALADRLAEIFENPTMASEMGVQAKKDSKLYDYERMLDGFDEAVQTAVVRSKNNG</sequence>
<dbReference type="EMBL" id="FRAN01000001">
    <property type="protein sequence ID" value="SHK03222.1"/>
    <property type="molecule type" value="Genomic_DNA"/>
</dbReference>